<keyword evidence="1" id="KW-0472">Membrane</keyword>
<name>A0ABY7ALP7_9ALTE</name>
<dbReference type="EC" id="3.4.24.-" evidence="3"/>
<keyword evidence="3" id="KW-0645">Protease</keyword>
<dbReference type="Gene3D" id="3.30.2010.10">
    <property type="entry name" value="Metalloproteases ('zincins'), catalytic domain"/>
    <property type="match status" value="1"/>
</dbReference>
<evidence type="ECO:0000256" key="1">
    <source>
        <dbReference type="SAM" id="Phobius"/>
    </source>
</evidence>
<dbReference type="InterPro" id="IPR052173">
    <property type="entry name" value="Beta-lactam_resp_regulator"/>
</dbReference>
<gene>
    <name evidence="3" type="ORF">OLW01_00890</name>
</gene>
<feature type="transmembrane region" description="Helical" evidence="1">
    <location>
        <begin position="97"/>
        <end position="116"/>
    </location>
</feature>
<feature type="transmembrane region" description="Helical" evidence="1">
    <location>
        <begin position="300"/>
        <end position="321"/>
    </location>
</feature>
<dbReference type="PANTHER" id="PTHR34978">
    <property type="entry name" value="POSSIBLE SENSOR-TRANSDUCER PROTEIN BLAR"/>
    <property type="match status" value="1"/>
</dbReference>
<dbReference type="InterPro" id="IPR008756">
    <property type="entry name" value="Peptidase_M56"/>
</dbReference>
<feature type="transmembrane region" description="Helical" evidence="1">
    <location>
        <begin position="6"/>
        <end position="27"/>
    </location>
</feature>
<keyword evidence="4" id="KW-1185">Reference proteome</keyword>
<dbReference type="GO" id="GO:0008237">
    <property type="term" value="F:metallopeptidase activity"/>
    <property type="evidence" value="ECO:0007669"/>
    <property type="project" value="UniProtKB-KW"/>
</dbReference>
<dbReference type="CDD" id="cd07326">
    <property type="entry name" value="M56_BlaR1_MecR1_like"/>
    <property type="match status" value="1"/>
</dbReference>
<feature type="domain" description="Peptidase M56" evidence="2">
    <location>
        <begin position="105"/>
        <end position="246"/>
    </location>
</feature>
<protein>
    <submittedName>
        <fullName evidence="3">M48 family metalloprotease</fullName>
        <ecNumber evidence="3">3.4.24.-</ecNumber>
    </submittedName>
</protein>
<keyword evidence="3" id="KW-0378">Hydrolase</keyword>
<keyword evidence="3" id="KW-0482">Metalloprotease</keyword>
<dbReference type="EMBL" id="CP109965">
    <property type="protein sequence ID" value="WAJ70404.1"/>
    <property type="molecule type" value="Genomic_DNA"/>
</dbReference>
<evidence type="ECO:0000313" key="3">
    <source>
        <dbReference type="EMBL" id="WAJ70404.1"/>
    </source>
</evidence>
<dbReference type="PANTHER" id="PTHR34978:SF3">
    <property type="entry name" value="SLR0241 PROTEIN"/>
    <property type="match status" value="1"/>
</dbReference>
<feature type="transmembrane region" description="Helical" evidence="1">
    <location>
        <begin position="47"/>
        <end position="65"/>
    </location>
</feature>
<dbReference type="Proteomes" id="UP001163726">
    <property type="component" value="Chromosome"/>
</dbReference>
<keyword evidence="1" id="KW-0812">Transmembrane</keyword>
<dbReference type="Pfam" id="PF05569">
    <property type="entry name" value="Peptidase_M56"/>
    <property type="match status" value="1"/>
</dbReference>
<evidence type="ECO:0000259" key="2">
    <source>
        <dbReference type="Pfam" id="PF05569"/>
    </source>
</evidence>
<organism evidence="3 4">
    <name type="scientific">Catenovulum adriaticum</name>
    <dbReference type="NCBI Taxonomy" id="2984846"/>
    <lineage>
        <taxon>Bacteria</taxon>
        <taxon>Pseudomonadati</taxon>
        <taxon>Pseudomonadota</taxon>
        <taxon>Gammaproteobacteria</taxon>
        <taxon>Alteromonadales</taxon>
        <taxon>Alteromonadaceae</taxon>
        <taxon>Catenovulum</taxon>
    </lineage>
</organism>
<sequence>MLFLIASILFVWVTFFVFNSLVFSFFYGFFNQSIQYLPVNQRLRLRLFYGLLPVVISSLALFLFTQPELIKNWVVGHCHDNVCAPHWLHIDAHQIESVTLISLSLLFISLFLTLILRQVKVSKRYLSVLNKLSIKQTERLDSVSDNVLYQQSLVYRLVESDKALAWCAGLFNPQIYVSRLLVEQLSPEELNMVLMHEYAHAIRHDNLRKWLIYWASWCWPKQGKVRLKQDYLHDTELACDLLAVTKSGQVNHLATAIEQSVKLASGHCQNTSNANQTQTSRISDLQRENRLIQSCDAGKSIWALFKVLIFSTLILLVLLYFGHPFLEWISN</sequence>
<dbReference type="RefSeq" id="WP_268074714.1">
    <property type="nucleotide sequence ID" value="NZ_CP109965.1"/>
</dbReference>
<proteinExistence type="predicted"/>
<evidence type="ECO:0000313" key="4">
    <source>
        <dbReference type="Proteomes" id="UP001163726"/>
    </source>
</evidence>
<accession>A0ABY7ALP7</accession>
<keyword evidence="1" id="KW-1133">Transmembrane helix</keyword>
<reference evidence="3" key="1">
    <citation type="submission" date="2022-10" db="EMBL/GenBank/DDBJ databases">
        <title>Catenovulum adriacola sp. nov. isolated in the Harbour of Susak.</title>
        <authorList>
            <person name="Schoch T."/>
            <person name="Reich S.J."/>
            <person name="Stoeferle S."/>
            <person name="Flaiz M."/>
            <person name="Kazda M."/>
            <person name="Riedel C.U."/>
            <person name="Duerre P."/>
        </authorList>
    </citation>
    <scope>NUCLEOTIDE SEQUENCE</scope>
    <source>
        <strain evidence="3">TS8</strain>
    </source>
</reference>